<accession>A0A5B8MXS5</accession>
<dbReference type="PANTHER" id="PTHR45624:SF24">
    <property type="entry name" value="MITOCHONDRIAL SUBSTRATE CARRIER FAMILY PROTEIN G"/>
    <property type="match status" value="1"/>
</dbReference>
<evidence type="ECO:0000256" key="6">
    <source>
        <dbReference type="ARBA" id="ARBA00022989"/>
    </source>
</evidence>
<feature type="repeat" description="Solcar" evidence="9">
    <location>
        <begin position="17"/>
        <end position="104"/>
    </location>
</feature>
<dbReference type="AlphaFoldDB" id="A0A5B8MXS5"/>
<evidence type="ECO:0000313" key="12">
    <source>
        <dbReference type="Proteomes" id="UP000316726"/>
    </source>
</evidence>
<organism evidence="11 12">
    <name type="scientific">Chloropicon primus</name>
    <dbReference type="NCBI Taxonomy" id="1764295"/>
    <lineage>
        <taxon>Eukaryota</taxon>
        <taxon>Viridiplantae</taxon>
        <taxon>Chlorophyta</taxon>
        <taxon>Chloropicophyceae</taxon>
        <taxon>Chloropicales</taxon>
        <taxon>Chloropicaceae</taxon>
        <taxon>Chloropicon</taxon>
    </lineage>
</organism>
<evidence type="ECO:0000256" key="5">
    <source>
        <dbReference type="ARBA" id="ARBA00022737"/>
    </source>
</evidence>
<keyword evidence="8 9" id="KW-0472">Membrane</keyword>
<keyword evidence="6" id="KW-1133">Transmembrane helix</keyword>
<evidence type="ECO:0000256" key="7">
    <source>
        <dbReference type="ARBA" id="ARBA00023128"/>
    </source>
</evidence>
<comment type="similarity">
    <text evidence="2 10">Belongs to the mitochondrial carrier (TC 2.A.29) family.</text>
</comment>
<dbReference type="SUPFAM" id="SSF103506">
    <property type="entry name" value="Mitochondrial carrier"/>
    <property type="match status" value="1"/>
</dbReference>
<dbReference type="EMBL" id="CP031048">
    <property type="protein sequence ID" value="QDZ24926.1"/>
    <property type="molecule type" value="Genomic_DNA"/>
</dbReference>
<evidence type="ECO:0000256" key="10">
    <source>
        <dbReference type="RuleBase" id="RU000488"/>
    </source>
</evidence>
<evidence type="ECO:0000256" key="9">
    <source>
        <dbReference type="PROSITE-ProRule" id="PRU00282"/>
    </source>
</evidence>
<feature type="repeat" description="Solcar" evidence="9">
    <location>
        <begin position="113"/>
        <end position="206"/>
    </location>
</feature>
<reference evidence="11 12" key="1">
    <citation type="submission" date="2018-07" db="EMBL/GenBank/DDBJ databases">
        <title>The complete nuclear genome of the prasinophyte Chloropicon primus (CCMP1205).</title>
        <authorList>
            <person name="Pombert J.-F."/>
            <person name="Otis C."/>
            <person name="Turmel M."/>
            <person name="Lemieux C."/>
        </authorList>
    </citation>
    <scope>NUCLEOTIDE SEQUENCE [LARGE SCALE GENOMIC DNA]</scope>
    <source>
        <strain evidence="11 12">CCMP1205</strain>
    </source>
</reference>
<protein>
    <submittedName>
        <fullName evidence="11">Mitochondrial carrier protein</fullName>
    </submittedName>
</protein>
<gene>
    <name evidence="11" type="ORF">A3770_15p74440</name>
</gene>
<comment type="subcellular location">
    <subcellularLocation>
        <location evidence="1">Mitochondrion membrane</location>
        <topology evidence="1">Multi-pass membrane protein</topology>
    </subcellularLocation>
</comment>
<keyword evidence="12" id="KW-1185">Reference proteome</keyword>
<name>A0A5B8MXS5_9CHLO</name>
<evidence type="ECO:0000256" key="8">
    <source>
        <dbReference type="ARBA" id="ARBA00023136"/>
    </source>
</evidence>
<dbReference type="InterPro" id="IPR023395">
    <property type="entry name" value="MCP_dom_sf"/>
</dbReference>
<keyword evidence="7" id="KW-0496">Mitochondrion</keyword>
<dbReference type="InterPro" id="IPR050567">
    <property type="entry name" value="Mitochondrial_Carrier"/>
</dbReference>
<dbReference type="Gene3D" id="1.50.40.10">
    <property type="entry name" value="Mitochondrial carrier domain"/>
    <property type="match status" value="1"/>
</dbReference>
<dbReference type="OrthoDB" id="14252at2759"/>
<evidence type="ECO:0000256" key="2">
    <source>
        <dbReference type="ARBA" id="ARBA00006375"/>
    </source>
</evidence>
<keyword evidence="4 9" id="KW-0812">Transmembrane</keyword>
<feature type="repeat" description="Solcar" evidence="9">
    <location>
        <begin position="218"/>
        <end position="307"/>
    </location>
</feature>
<evidence type="ECO:0000256" key="1">
    <source>
        <dbReference type="ARBA" id="ARBA00004225"/>
    </source>
</evidence>
<dbReference type="GO" id="GO:0022857">
    <property type="term" value="F:transmembrane transporter activity"/>
    <property type="evidence" value="ECO:0007669"/>
    <property type="project" value="TreeGrafter"/>
</dbReference>
<keyword evidence="5" id="KW-0677">Repeat</keyword>
<dbReference type="InterPro" id="IPR018108">
    <property type="entry name" value="MCP_transmembrane"/>
</dbReference>
<evidence type="ECO:0000313" key="11">
    <source>
        <dbReference type="EMBL" id="QDZ24926.1"/>
    </source>
</evidence>
<dbReference type="Pfam" id="PF00153">
    <property type="entry name" value="Mito_carr"/>
    <property type="match status" value="3"/>
</dbReference>
<evidence type="ECO:0000256" key="3">
    <source>
        <dbReference type="ARBA" id="ARBA00022448"/>
    </source>
</evidence>
<dbReference type="PROSITE" id="PS50920">
    <property type="entry name" value="SOLCAR"/>
    <property type="match status" value="3"/>
</dbReference>
<dbReference type="GO" id="GO:0031966">
    <property type="term" value="C:mitochondrial membrane"/>
    <property type="evidence" value="ECO:0007669"/>
    <property type="project" value="UniProtKB-SubCell"/>
</dbReference>
<evidence type="ECO:0000256" key="4">
    <source>
        <dbReference type="ARBA" id="ARBA00022692"/>
    </source>
</evidence>
<dbReference type="PANTHER" id="PTHR45624">
    <property type="entry name" value="MITOCHONDRIAL BASIC AMINO ACIDS TRANSPORTER-RELATED"/>
    <property type="match status" value="1"/>
</dbReference>
<dbReference type="Proteomes" id="UP000316726">
    <property type="component" value="Chromosome 15"/>
</dbReference>
<proteinExistence type="inferred from homology"/>
<keyword evidence="3 10" id="KW-0813">Transport</keyword>
<dbReference type="STRING" id="1764295.A0A5B8MXS5"/>
<sequence>MGSQINTPSPSMLLKPLKYSKDVVAGTCGGIVVTLIGHPFDTLKVRLQAQSIANPVYSGVVDCFKQTVSKEGVRGLYKGMSSPLAGQMAFRASLFTAFAQSKKFLAGQQEGGLTQPQFFIAGGMTGAVISFTEGPVDFYKSQMQVQAIKAAENPGTLKQPSMVETVRSSIRHNGIRGPFQGVGATMLRNIPANAVYLGSFEYFKSLTCEKYSCKPSDLSVPALFSMGGLAGSLYWALLFPADVVKSRMQSDSIVKSERTYKTIPGTIKSLYRQGGIKVFYRGFLPCMMRSTPANGIMLMTVDKVRNYIDGL</sequence>